<evidence type="ECO:0000259" key="18">
    <source>
        <dbReference type="Pfam" id="PF22461"/>
    </source>
</evidence>
<evidence type="ECO:0000259" key="17">
    <source>
        <dbReference type="Pfam" id="PF02563"/>
    </source>
</evidence>
<keyword evidence="12" id="KW-0564">Palmitate</keyword>
<protein>
    <submittedName>
        <fullName evidence="19">Polysaccharide export protein Wza</fullName>
    </submittedName>
</protein>
<feature type="domain" description="SLBB" evidence="18">
    <location>
        <begin position="343"/>
        <end position="430"/>
    </location>
</feature>
<evidence type="ECO:0000256" key="4">
    <source>
        <dbReference type="ARBA" id="ARBA00022452"/>
    </source>
</evidence>
<evidence type="ECO:0000256" key="5">
    <source>
        <dbReference type="ARBA" id="ARBA00022597"/>
    </source>
</evidence>
<evidence type="ECO:0000256" key="6">
    <source>
        <dbReference type="ARBA" id="ARBA00022692"/>
    </source>
</evidence>
<keyword evidence="10" id="KW-0626">Porin</keyword>
<feature type="domain" description="SLBB" evidence="18">
    <location>
        <begin position="200"/>
        <end position="277"/>
    </location>
</feature>
<feature type="chain" id="PRO_5006064139" evidence="16">
    <location>
        <begin position="26"/>
        <end position="459"/>
    </location>
</feature>
<dbReference type="PANTHER" id="PTHR33619">
    <property type="entry name" value="POLYSACCHARIDE EXPORT PROTEIN GFCE-RELATED"/>
    <property type="match status" value="1"/>
</dbReference>
<keyword evidence="6" id="KW-0812">Transmembrane</keyword>
<evidence type="ECO:0000256" key="12">
    <source>
        <dbReference type="ARBA" id="ARBA00023139"/>
    </source>
</evidence>
<dbReference type="AlphaFoldDB" id="A0A0P1H724"/>
<evidence type="ECO:0000256" key="14">
    <source>
        <dbReference type="ARBA" id="ARBA00023288"/>
    </source>
</evidence>
<keyword evidence="14" id="KW-0449">Lipoprotein</keyword>
<dbReference type="Gene3D" id="3.30.1950.10">
    <property type="entry name" value="wza like domain"/>
    <property type="match status" value="1"/>
</dbReference>
<dbReference type="GO" id="GO:0015159">
    <property type="term" value="F:polysaccharide transmembrane transporter activity"/>
    <property type="evidence" value="ECO:0007669"/>
    <property type="project" value="InterPro"/>
</dbReference>
<dbReference type="GO" id="GO:0015288">
    <property type="term" value="F:porin activity"/>
    <property type="evidence" value="ECO:0007669"/>
    <property type="project" value="UniProtKB-KW"/>
</dbReference>
<evidence type="ECO:0000256" key="15">
    <source>
        <dbReference type="SAM" id="MobiDB-lite"/>
    </source>
</evidence>
<keyword evidence="5" id="KW-0762">Sugar transport</keyword>
<evidence type="ECO:0000256" key="16">
    <source>
        <dbReference type="SAM" id="SignalP"/>
    </source>
</evidence>
<evidence type="ECO:0000256" key="7">
    <source>
        <dbReference type="ARBA" id="ARBA00022729"/>
    </source>
</evidence>
<dbReference type="EMBL" id="CYSR01000011">
    <property type="protein sequence ID" value="CUH99095.1"/>
    <property type="molecule type" value="Genomic_DNA"/>
</dbReference>
<dbReference type="Proteomes" id="UP000051326">
    <property type="component" value="Unassembled WGS sequence"/>
</dbReference>
<comment type="similarity">
    <text evidence="2">Belongs to the BexD/CtrA/VexA family.</text>
</comment>
<keyword evidence="9" id="KW-0406">Ion transport</keyword>
<dbReference type="PANTHER" id="PTHR33619:SF3">
    <property type="entry name" value="POLYSACCHARIDE EXPORT PROTEIN GFCE-RELATED"/>
    <property type="match status" value="1"/>
</dbReference>
<sequence>MRRISVALSALALAGLMSGCSTVYRSPAVKAGVSDAGKVRVVAVTPETVLVANRAAYQPKTLPAVFQISAGSGAGASPRGLGRLPDAPSTQDGSRQGLRLDPPPAVDPGPYTIGTGDVVVLSTPSTQGTVAELSGLLAAQNSRNGYTVQDDGSINIPDVGRVRIAGLTVDEAEALLFQRLVESQIDPTFSLEISEFNSRRVSIGGAVGQPGVYPITLTPLTLGEALAAAGSVSVADIDTSSVRIYRDGTMYQIPLEDLYARSELQRLKLLADDSVFVDTDYDLGRAERYFAQQIQLQQTTLAGRRAAIDELTAALTLRRADLDEQRENFSQALELDAVDRDYVYLSGEVRTQGRYTLPFGRKATLADALFDTGGGIAKETGDASQVYVLRASGDIREFGAVTAWHLDVRNAAHLPLAARFQLRPDDIVFVAENPVTRWGRTINQITPSLITAPINAVAD</sequence>
<reference evidence="19 20" key="1">
    <citation type="submission" date="2015-09" db="EMBL/GenBank/DDBJ databases">
        <authorList>
            <consortium name="Swine Surveillance"/>
        </authorList>
    </citation>
    <scope>NUCLEOTIDE SEQUENCE [LARGE SCALE GENOMIC DNA]</scope>
    <source>
        <strain evidence="19 20">CECT 8399</strain>
    </source>
</reference>
<dbReference type="GO" id="GO:0006811">
    <property type="term" value="P:monoatomic ion transport"/>
    <property type="evidence" value="ECO:0007669"/>
    <property type="project" value="UniProtKB-KW"/>
</dbReference>
<keyword evidence="13" id="KW-0998">Cell outer membrane</keyword>
<dbReference type="Gene3D" id="3.10.560.10">
    <property type="entry name" value="Outer membrane lipoprotein wza domain like"/>
    <property type="match status" value="2"/>
</dbReference>
<keyword evidence="8" id="KW-0625">Polysaccharide transport</keyword>
<dbReference type="Pfam" id="PF22461">
    <property type="entry name" value="SLBB_2"/>
    <property type="match status" value="2"/>
</dbReference>
<evidence type="ECO:0000313" key="20">
    <source>
        <dbReference type="Proteomes" id="UP000051326"/>
    </source>
</evidence>
<name>A0A0P1H724_9RHOB</name>
<evidence type="ECO:0000256" key="1">
    <source>
        <dbReference type="ARBA" id="ARBA00004571"/>
    </source>
</evidence>
<dbReference type="InterPro" id="IPR049712">
    <property type="entry name" value="Poly_export"/>
</dbReference>
<feature type="domain" description="Polysaccharide export protein N-terminal" evidence="17">
    <location>
        <begin position="108"/>
        <end position="193"/>
    </location>
</feature>
<evidence type="ECO:0000256" key="9">
    <source>
        <dbReference type="ARBA" id="ARBA00023065"/>
    </source>
</evidence>
<dbReference type="STRING" id="1396826.PHA8399_01211"/>
<evidence type="ECO:0000256" key="8">
    <source>
        <dbReference type="ARBA" id="ARBA00023047"/>
    </source>
</evidence>
<dbReference type="RefSeq" id="WP_208856270.1">
    <property type="nucleotide sequence ID" value="NZ_CYSR01000011.1"/>
</dbReference>
<dbReference type="Pfam" id="PF02563">
    <property type="entry name" value="Poly_export"/>
    <property type="match status" value="1"/>
</dbReference>
<feature type="region of interest" description="Disordered" evidence="15">
    <location>
        <begin position="76"/>
        <end position="106"/>
    </location>
</feature>
<proteinExistence type="inferred from homology"/>
<evidence type="ECO:0000256" key="3">
    <source>
        <dbReference type="ARBA" id="ARBA00022448"/>
    </source>
</evidence>
<evidence type="ECO:0000256" key="11">
    <source>
        <dbReference type="ARBA" id="ARBA00023136"/>
    </source>
</evidence>
<evidence type="ECO:0000256" key="2">
    <source>
        <dbReference type="ARBA" id="ARBA00009450"/>
    </source>
</evidence>
<dbReference type="InterPro" id="IPR003715">
    <property type="entry name" value="Poly_export_N"/>
</dbReference>
<comment type="subcellular location">
    <subcellularLocation>
        <location evidence="1">Cell outer membrane</location>
        <topology evidence="1">Multi-pass membrane protein</topology>
    </subcellularLocation>
</comment>
<keyword evidence="7 16" id="KW-0732">Signal</keyword>
<dbReference type="PROSITE" id="PS51257">
    <property type="entry name" value="PROKAR_LIPOPROTEIN"/>
    <property type="match status" value="1"/>
</dbReference>
<keyword evidence="4" id="KW-1134">Transmembrane beta strand</keyword>
<evidence type="ECO:0000256" key="10">
    <source>
        <dbReference type="ARBA" id="ARBA00023114"/>
    </source>
</evidence>
<accession>A0A0P1H724</accession>
<evidence type="ECO:0000256" key="13">
    <source>
        <dbReference type="ARBA" id="ARBA00023237"/>
    </source>
</evidence>
<dbReference type="GO" id="GO:0009279">
    <property type="term" value="C:cell outer membrane"/>
    <property type="evidence" value="ECO:0007669"/>
    <property type="project" value="UniProtKB-SubCell"/>
</dbReference>
<gene>
    <name evidence="19" type="ORF">PHA8399_01211</name>
</gene>
<keyword evidence="3" id="KW-0813">Transport</keyword>
<organism evidence="19 20">
    <name type="scientific">Leisingera aquaemixtae</name>
    <dbReference type="NCBI Taxonomy" id="1396826"/>
    <lineage>
        <taxon>Bacteria</taxon>
        <taxon>Pseudomonadati</taxon>
        <taxon>Pseudomonadota</taxon>
        <taxon>Alphaproteobacteria</taxon>
        <taxon>Rhodobacterales</taxon>
        <taxon>Roseobacteraceae</taxon>
        <taxon>Leisingera</taxon>
    </lineage>
</organism>
<dbReference type="GO" id="GO:0046930">
    <property type="term" value="C:pore complex"/>
    <property type="evidence" value="ECO:0007669"/>
    <property type="project" value="UniProtKB-KW"/>
</dbReference>
<dbReference type="InterPro" id="IPR054765">
    <property type="entry name" value="SLBB_dom"/>
</dbReference>
<keyword evidence="11" id="KW-0472">Membrane</keyword>
<evidence type="ECO:0000313" key="19">
    <source>
        <dbReference type="EMBL" id="CUH99095.1"/>
    </source>
</evidence>
<feature type="signal peptide" evidence="16">
    <location>
        <begin position="1"/>
        <end position="25"/>
    </location>
</feature>